<dbReference type="PROSITE" id="PS51371">
    <property type="entry name" value="CBS"/>
    <property type="match status" value="2"/>
</dbReference>
<dbReference type="InterPro" id="IPR046342">
    <property type="entry name" value="CBS_dom_sf"/>
</dbReference>
<dbReference type="OrthoDB" id="9790355at2"/>
<keyword evidence="12" id="KW-1185">Reference proteome</keyword>
<comment type="subunit">
    <text evidence="9">Homodimer.</text>
</comment>
<dbReference type="SUPFAM" id="SSF158791">
    <property type="entry name" value="MgtE N-terminal domain-like"/>
    <property type="match status" value="1"/>
</dbReference>
<comment type="function">
    <text evidence="9">Acts as a magnesium transporter.</text>
</comment>
<dbReference type="GO" id="GO:0005886">
    <property type="term" value="C:plasma membrane"/>
    <property type="evidence" value="ECO:0007669"/>
    <property type="project" value="UniProtKB-SubCell"/>
</dbReference>
<dbReference type="Proteomes" id="UP000002318">
    <property type="component" value="Chromosome"/>
</dbReference>
<dbReference type="AlphaFoldDB" id="E1R390"/>
<dbReference type="SMART" id="SM00116">
    <property type="entry name" value="CBS"/>
    <property type="match status" value="2"/>
</dbReference>
<dbReference type="SUPFAM" id="SSF54631">
    <property type="entry name" value="CBS-domain pair"/>
    <property type="match status" value="1"/>
</dbReference>
<dbReference type="InterPro" id="IPR038076">
    <property type="entry name" value="MgtE_N_sf"/>
</dbReference>
<dbReference type="SMART" id="SM00924">
    <property type="entry name" value="MgtE_N"/>
    <property type="match status" value="1"/>
</dbReference>
<evidence type="ECO:0000313" key="12">
    <source>
        <dbReference type="Proteomes" id="UP000002318"/>
    </source>
</evidence>
<reference evidence="11 12" key="1">
    <citation type="journal article" date="2010" name="Stand. Genomic Sci.">
        <title>Complete genome sequence of Spirochaeta smaragdinae type strain (SEBR 4228).</title>
        <authorList>
            <person name="Mavromatis K."/>
            <person name="Yasawong M."/>
            <person name="Chertkov O."/>
            <person name="Lapidus A."/>
            <person name="Lucas S."/>
            <person name="Nolan M."/>
            <person name="Del Rio T.G."/>
            <person name="Tice H."/>
            <person name="Cheng J.F."/>
            <person name="Pitluck S."/>
            <person name="Liolios K."/>
            <person name="Ivanova N."/>
            <person name="Tapia R."/>
            <person name="Han C."/>
            <person name="Bruce D."/>
            <person name="Goodwin L."/>
            <person name="Pati A."/>
            <person name="Chen A."/>
            <person name="Palaniappan K."/>
            <person name="Land M."/>
            <person name="Hauser L."/>
            <person name="Chang Y.J."/>
            <person name="Jeffries C.D."/>
            <person name="Detter J.C."/>
            <person name="Rohde M."/>
            <person name="Brambilla E."/>
            <person name="Spring S."/>
            <person name="Goker M."/>
            <person name="Sikorski J."/>
            <person name="Woyke T."/>
            <person name="Bristow J."/>
            <person name="Eisen J.A."/>
            <person name="Markowitz V."/>
            <person name="Hugenholtz P."/>
            <person name="Klenk H.P."/>
            <person name="Kyrpides N.C."/>
        </authorList>
    </citation>
    <scope>NUCLEOTIDE SEQUENCE [LARGE SCALE GENOMIC DNA]</scope>
    <source>
        <strain evidence="12">DSM 11293 / JCM 15392 / SEBR 4228</strain>
    </source>
</reference>
<accession>E1R390</accession>
<feature type="transmembrane region" description="Helical" evidence="9">
    <location>
        <begin position="356"/>
        <end position="377"/>
    </location>
</feature>
<keyword evidence="9" id="KW-0479">Metal-binding</keyword>
<dbReference type="GO" id="GO:0015095">
    <property type="term" value="F:magnesium ion transmembrane transporter activity"/>
    <property type="evidence" value="ECO:0007669"/>
    <property type="project" value="UniProtKB-UniRule"/>
</dbReference>
<dbReference type="GO" id="GO:0046872">
    <property type="term" value="F:metal ion binding"/>
    <property type="evidence" value="ECO:0007669"/>
    <property type="project" value="UniProtKB-KW"/>
</dbReference>
<evidence type="ECO:0000256" key="7">
    <source>
        <dbReference type="ARBA" id="ARBA00023136"/>
    </source>
</evidence>
<keyword evidence="8" id="KW-0129">CBS domain</keyword>
<comment type="subcellular location">
    <subcellularLocation>
        <location evidence="9">Cell membrane</location>
        <topology evidence="9">Multi-pass membrane protein</topology>
    </subcellularLocation>
    <subcellularLocation>
        <location evidence="1">Membrane</location>
        <topology evidence="1">Multi-pass membrane protein</topology>
    </subcellularLocation>
</comment>
<dbReference type="PANTHER" id="PTHR43773">
    <property type="entry name" value="MAGNESIUM TRANSPORTER MGTE"/>
    <property type="match status" value="1"/>
</dbReference>
<dbReference type="NCBIfam" id="TIGR00400">
    <property type="entry name" value="mgtE"/>
    <property type="match status" value="1"/>
</dbReference>
<evidence type="ECO:0000256" key="3">
    <source>
        <dbReference type="ARBA" id="ARBA00022448"/>
    </source>
</evidence>
<evidence type="ECO:0000259" key="10">
    <source>
        <dbReference type="PROSITE" id="PS51371"/>
    </source>
</evidence>
<dbReference type="InterPro" id="IPR000644">
    <property type="entry name" value="CBS_dom"/>
</dbReference>
<feature type="transmembrane region" description="Helical" evidence="9">
    <location>
        <begin position="419"/>
        <end position="439"/>
    </location>
</feature>
<dbReference type="CDD" id="cd04606">
    <property type="entry name" value="CBS_pair_Mg_transporter"/>
    <property type="match status" value="1"/>
</dbReference>
<evidence type="ECO:0000256" key="4">
    <source>
        <dbReference type="ARBA" id="ARBA00022692"/>
    </source>
</evidence>
<dbReference type="Gene3D" id="3.10.580.10">
    <property type="entry name" value="CBS-domain"/>
    <property type="match status" value="1"/>
</dbReference>
<keyword evidence="6 9" id="KW-1133">Transmembrane helix</keyword>
<dbReference type="Gene3D" id="1.25.60.10">
    <property type="entry name" value="MgtE N-terminal domain-like"/>
    <property type="match status" value="1"/>
</dbReference>
<dbReference type="eggNOG" id="COG2239">
    <property type="taxonomic scope" value="Bacteria"/>
</dbReference>
<sequence>MTDPIAYYREYRPMMDNQQVKELFSDFSFDQLLDVWRSLSDDEATDIFLHLSPEVKLDLITELEIEDQEKIIGKLSAQGKRSLFQAMEPDDLVDIVQSVSKEVRRTVWENLDDESKRETLFLLRFDEDDAAGLMTPRYLAVRSDINVGHALAFIRANSAKVELLSDIYVLDELQRLDGVVSVKDILSASDETKVSEIMNQRVISVLDSTDQEEVARTLETHDLVSIPVVDQENILLGVITFDDVMDVIREEQTEDVYRMGAMSGEADAYMNSSIWRLVKKRVPWLIILLLLGTVTTNVLHHYESIILGAAFLFMYMPVITQTGGNSGSQSSTLMIRGLATGEIVFRDIGKILFRELLVGLFMGGITGLVILLRSYFLPPGIDIYAAFVVGISLALVVFISNLIGTLAPLLIHRMGFDPTVMSAPLMATLIDVAGITIYFETARRLLSL</sequence>
<comment type="caution">
    <text evidence="9">Lacks conserved residue(s) required for the propagation of feature annotation.</text>
</comment>
<evidence type="ECO:0000256" key="9">
    <source>
        <dbReference type="RuleBase" id="RU362011"/>
    </source>
</evidence>
<dbReference type="RefSeq" id="WP_013254740.1">
    <property type="nucleotide sequence ID" value="NC_014364.1"/>
</dbReference>
<dbReference type="InterPro" id="IPR006669">
    <property type="entry name" value="MgtE_transporter"/>
</dbReference>
<evidence type="ECO:0000256" key="2">
    <source>
        <dbReference type="ARBA" id="ARBA00009749"/>
    </source>
</evidence>
<protein>
    <recommendedName>
        <fullName evidence="9">Magnesium transporter MgtE</fullName>
    </recommendedName>
</protein>
<dbReference type="Pfam" id="PF03448">
    <property type="entry name" value="MgtE_N"/>
    <property type="match status" value="1"/>
</dbReference>
<dbReference type="STRING" id="573413.Spirs_2156"/>
<keyword evidence="5 9" id="KW-0460">Magnesium</keyword>
<keyword evidence="7 9" id="KW-0472">Membrane</keyword>
<evidence type="ECO:0000313" key="11">
    <source>
        <dbReference type="EMBL" id="ADK81276.1"/>
    </source>
</evidence>
<dbReference type="HOGENOM" id="CLU_037408_1_1_12"/>
<dbReference type="Pfam" id="PF00571">
    <property type="entry name" value="CBS"/>
    <property type="match status" value="2"/>
</dbReference>
<evidence type="ECO:0000256" key="1">
    <source>
        <dbReference type="ARBA" id="ARBA00004141"/>
    </source>
</evidence>
<keyword evidence="9" id="KW-1003">Cell membrane</keyword>
<dbReference type="InterPro" id="IPR036739">
    <property type="entry name" value="SLC41_membr_dom_sf"/>
</dbReference>
<organism evidence="11 12">
    <name type="scientific">Sediminispirochaeta smaragdinae (strain DSM 11293 / JCM 15392 / SEBR 4228)</name>
    <name type="common">Spirochaeta smaragdinae</name>
    <dbReference type="NCBI Taxonomy" id="573413"/>
    <lineage>
        <taxon>Bacteria</taxon>
        <taxon>Pseudomonadati</taxon>
        <taxon>Spirochaetota</taxon>
        <taxon>Spirochaetia</taxon>
        <taxon>Spirochaetales</taxon>
        <taxon>Spirochaetaceae</taxon>
        <taxon>Sediminispirochaeta</taxon>
    </lineage>
</organism>
<feature type="domain" description="CBS" evidence="10">
    <location>
        <begin position="134"/>
        <end position="196"/>
    </location>
</feature>
<evidence type="ECO:0000256" key="8">
    <source>
        <dbReference type="PROSITE-ProRule" id="PRU00703"/>
    </source>
</evidence>
<feature type="transmembrane region" description="Helical" evidence="9">
    <location>
        <begin position="383"/>
        <end position="407"/>
    </location>
</feature>
<dbReference type="Pfam" id="PF01769">
    <property type="entry name" value="MgtE"/>
    <property type="match status" value="1"/>
</dbReference>
<dbReference type="KEGG" id="ssm:Spirs_2156"/>
<dbReference type="PANTHER" id="PTHR43773:SF1">
    <property type="entry name" value="MAGNESIUM TRANSPORTER MGTE"/>
    <property type="match status" value="1"/>
</dbReference>
<feature type="domain" description="CBS" evidence="10">
    <location>
        <begin position="198"/>
        <end position="254"/>
    </location>
</feature>
<gene>
    <name evidence="11" type="ordered locus">Spirs_2156</name>
</gene>
<feature type="transmembrane region" description="Helical" evidence="9">
    <location>
        <begin position="282"/>
        <end position="299"/>
    </location>
</feature>
<comment type="similarity">
    <text evidence="2 9">Belongs to the SLC41A transporter family.</text>
</comment>
<dbReference type="EMBL" id="CP002116">
    <property type="protein sequence ID" value="ADK81276.1"/>
    <property type="molecule type" value="Genomic_DNA"/>
</dbReference>
<dbReference type="InterPro" id="IPR006668">
    <property type="entry name" value="Mg_transptr_MgtE_intracell_dom"/>
</dbReference>
<evidence type="ECO:0000256" key="5">
    <source>
        <dbReference type="ARBA" id="ARBA00022842"/>
    </source>
</evidence>
<name>E1R390_SEDSS</name>
<dbReference type="SUPFAM" id="SSF161093">
    <property type="entry name" value="MgtE membrane domain-like"/>
    <property type="match status" value="1"/>
</dbReference>
<keyword evidence="4 9" id="KW-0812">Transmembrane</keyword>
<keyword evidence="3 9" id="KW-0813">Transport</keyword>
<proteinExistence type="inferred from homology"/>
<dbReference type="InterPro" id="IPR006667">
    <property type="entry name" value="SLC41_membr_dom"/>
</dbReference>
<evidence type="ECO:0000256" key="6">
    <source>
        <dbReference type="ARBA" id="ARBA00022989"/>
    </source>
</evidence>
<dbReference type="Gene3D" id="1.10.357.20">
    <property type="entry name" value="SLC41 divalent cation transporters, integral membrane domain"/>
    <property type="match status" value="1"/>
</dbReference>